<keyword evidence="5" id="KW-0406">Ion transport</keyword>
<dbReference type="PANTHER" id="PTHR43427:SF6">
    <property type="entry name" value="CHLORIDE CHANNEL PROTEIN CLC-E"/>
    <property type="match status" value="1"/>
</dbReference>
<feature type="transmembrane region" description="Helical" evidence="12">
    <location>
        <begin position="398"/>
        <end position="420"/>
    </location>
</feature>
<keyword evidence="3 12" id="KW-0812">Transmembrane</keyword>
<evidence type="ECO:0000256" key="4">
    <source>
        <dbReference type="ARBA" id="ARBA00022989"/>
    </source>
</evidence>
<keyword evidence="2" id="KW-0813">Transport</keyword>
<feature type="transmembrane region" description="Helical" evidence="12">
    <location>
        <begin position="21"/>
        <end position="49"/>
    </location>
</feature>
<evidence type="ECO:0000256" key="3">
    <source>
        <dbReference type="ARBA" id="ARBA00022692"/>
    </source>
</evidence>
<evidence type="ECO:0000256" key="5">
    <source>
        <dbReference type="ARBA" id="ARBA00023065"/>
    </source>
</evidence>
<protein>
    <submittedName>
        <fullName evidence="14">Chloride channel protein</fullName>
    </submittedName>
</protein>
<feature type="transmembrane region" description="Helical" evidence="12">
    <location>
        <begin position="168"/>
        <end position="192"/>
    </location>
</feature>
<sequence length="639" mass="66166">MSAGQRHRAAHLGDFTVQPRMLLVTAWALVVGGAGALAALALLRLIGLVTNLVFYGRLSTALVAPGAHHPWWLVLGAPVLGGLVIGVMARFGSEKIRGHGMPEAIEAILTGGSRVAPRVAALKPVSAAISIGTGGPFGAEGPIIMTGGAIGSILAQALHFTATERKTLLVSGAAAGMAATFNSPLAAVLLAVELLLFEWRPRSFVPVVASVAVATVARGFLLGTDPVFPVPTAGIHLTPAVEALCLVSGLTGGALAVAATWLVYRAEDAFARLPFHWMWWPAIGGAIIGVGGLVEPRALGVGYDVIDQLLTGRATLSLIIGILVVKTLIWSLSLGSGTSGGVLAPVFMIGGALGAAEGMLLPQVIPGFWAMMGLAAVVGGVMRSPLTGVVFTLELTHAWPAVLPLLISSTAAYGLSALVLKRSVLTEKIARRGLHLTREYSTDPLETFFAGEVMRPAPRILAAHSLLDDEFLTALGEGRHADQRLFPVTDAAGTLIGVATRRGLFGTATGSGTGTGTGTGTGRASTGRSVTVADATVPAQLVVRPDDTLRRIAYLFAEHEVTSAPVVQDGPSREVLGIITLRHLLTARLHDLTEEHQRERLLTRRRDRGTVVVAGSGRRSAAGPGEGAARPTGSRTAVD</sequence>
<feature type="transmembrane region" description="Helical" evidence="12">
    <location>
        <begin position="243"/>
        <end position="264"/>
    </location>
</feature>
<evidence type="ECO:0000256" key="2">
    <source>
        <dbReference type="ARBA" id="ARBA00022448"/>
    </source>
</evidence>
<dbReference type="InterPro" id="IPR046342">
    <property type="entry name" value="CBS_dom_sf"/>
</dbReference>
<gene>
    <name evidence="14" type="ORF">GCM10009760_13880</name>
</gene>
<evidence type="ECO:0000256" key="9">
    <source>
        <dbReference type="ARBA" id="ARBA00023303"/>
    </source>
</evidence>
<dbReference type="InterPro" id="IPR000644">
    <property type="entry name" value="CBS_dom"/>
</dbReference>
<keyword evidence="10" id="KW-0129">CBS domain</keyword>
<dbReference type="InterPro" id="IPR050368">
    <property type="entry name" value="ClC-type_chloride_channel"/>
</dbReference>
<keyword evidence="4 12" id="KW-1133">Transmembrane helix</keyword>
<feature type="transmembrane region" description="Helical" evidence="12">
    <location>
        <begin position="204"/>
        <end position="222"/>
    </location>
</feature>
<evidence type="ECO:0000256" key="12">
    <source>
        <dbReference type="SAM" id="Phobius"/>
    </source>
</evidence>
<keyword evidence="9" id="KW-0407">Ion channel</keyword>
<dbReference type="PANTHER" id="PTHR43427">
    <property type="entry name" value="CHLORIDE CHANNEL PROTEIN CLC-E"/>
    <property type="match status" value="1"/>
</dbReference>
<evidence type="ECO:0000256" key="7">
    <source>
        <dbReference type="ARBA" id="ARBA00023173"/>
    </source>
</evidence>
<dbReference type="InterPro" id="IPR001807">
    <property type="entry name" value="ClC"/>
</dbReference>
<proteinExistence type="predicted"/>
<name>A0ABN2Z1M6_9ACTN</name>
<evidence type="ECO:0000256" key="6">
    <source>
        <dbReference type="ARBA" id="ARBA00023136"/>
    </source>
</evidence>
<evidence type="ECO:0000256" key="11">
    <source>
        <dbReference type="SAM" id="MobiDB-lite"/>
    </source>
</evidence>
<dbReference type="CDD" id="cd02205">
    <property type="entry name" value="CBS_pair_SF"/>
    <property type="match status" value="1"/>
</dbReference>
<evidence type="ECO:0000256" key="8">
    <source>
        <dbReference type="ARBA" id="ARBA00023214"/>
    </source>
</evidence>
<evidence type="ECO:0000256" key="10">
    <source>
        <dbReference type="PROSITE-ProRule" id="PRU00703"/>
    </source>
</evidence>
<dbReference type="PROSITE" id="PS51371">
    <property type="entry name" value="CBS"/>
    <property type="match status" value="1"/>
</dbReference>
<keyword evidence="6 12" id="KW-0472">Membrane</keyword>
<reference evidence="14 15" key="1">
    <citation type="journal article" date="2019" name="Int. J. Syst. Evol. Microbiol.">
        <title>The Global Catalogue of Microorganisms (GCM) 10K type strain sequencing project: providing services to taxonomists for standard genome sequencing and annotation.</title>
        <authorList>
            <consortium name="The Broad Institute Genomics Platform"/>
            <consortium name="The Broad Institute Genome Sequencing Center for Infectious Disease"/>
            <person name="Wu L."/>
            <person name="Ma J."/>
        </authorList>
    </citation>
    <scope>NUCLEOTIDE SEQUENCE [LARGE SCALE GENOMIC DNA]</scope>
    <source>
        <strain evidence="14 15">JCM 14560</strain>
    </source>
</reference>
<dbReference type="Pfam" id="PF00654">
    <property type="entry name" value="Voltage_CLC"/>
    <property type="match status" value="1"/>
</dbReference>
<feature type="transmembrane region" description="Helical" evidence="12">
    <location>
        <begin position="276"/>
        <end position="294"/>
    </location>
</feature>
<dbReference type="SUPFAM" id="SSF54631">
    <property type="entry name" value="CBS-domain pair"/>
    <property type="match status" value="1"/>
</dbReference>
<dbReference type="Pfam" id="PF00571">
    <property type="entry name" value="CBS"/>
    <property type="match status" value="1"/>
</dbReference>
<evidence type="ECO:0000313" key="14">
    <source>
        <dbReference type="EMBL" id="GAA2135391.1"/>
    </source>
</evidence>
<feature type="transmembrane region" description="Helical" evidence="12">
    <location>
        <begin position="368"/>
        <end position="386"/>
    </location>
</feature>
<dbReference type="PRINTS" id="PR00762">
    <property type="entry name" value="CLCHANNEL"/>
</dbReference>
<feature type="domain" description="CBS" evidence="13">
    <location>
        <begin position="536"/>
        <end position="594"/>
    </location>
</feature>
<dbReference type="CDD" id="cd00400">
    <property type="entry name" value="Voltage_gated_ClC"/>
    <property type="match status" value="1"/>
</dbReference>
<dbReference type="Gene3D" id="1.10.3080.10">
    <property type="entry name" value="Clc chloride channel"/>
    <property type="match status" value="1"/>
</dbReference>
<dbReference type="InterPro" id="IPR014743">
    <property type="entry name" value="Cl-channel_core"/>
</dbReference>
<keyword evidence="8" id="KW-0868">Chloride</keyword>
<evidence type="ECO:0000259" key="13">
    <source>
        <dbReference type="PROSITE" id="PS51371"/>
    </source>
</evidence>
<feature type="transmembrane region" description="Helical" evidence="12">
    <location>
        <begin position="342"/>
        <end position="361"/>
    </location>
</feature>
<organism evidence="14 15">
    <name type="scientific">Kitasatospora kazusensis</name>
    <dbReference type="NCBI Taxonomy" id="407974"/>
    <lineage>
        <taxon>Bacteria</taxon>
        <taxon>Bacillati</taxon>
        <taxon>Actinomycetota</taxon>
        <taxon>Actinomycetes</taxon>
        <taxon>Kitasatosporales</taxon>
        <taxon>Streptomycetaceae</taxon>
        <taxon>Kitasatospora</taxon>
    </lineage>
</organism>
<dbReference type="SMART" id="SM00116">
    <property type="entry name" value="CBS"/>
    <property type="match status" value="1"/>
</dbReference>
<comment type="caution">
    <text evidence="14">The sequence shown here is derived from an EMBL/GenBank/DDBJ whole genome shotgun (WGS) entry which is preliminary data.</text>
</comment>
<feature type="compositionally biased region" description="Low complexity" evidence="11">
    <location>
        <begin position="614"/>
        <end position="631"/>
    </location>
</feature>
<feature type="region of interest" description="Disordered" evidence="11">
    <location>
        <begin position="614"/>
        <end position="639"/>
    </location>
</feature>
<feature type="transmembrane region" description="Helical" evidence="12">
    <location>
        <begin position="69"/>
        <end position="91"/>
    </location>
</feature>
<keyword evidence="7" id="KW-0869">Chloride channel</keyword>
<dbReference type="RefSeq" id="WP_344461825.1">
    <property type="nucleotide sequence ID" value="NZ_BAAANT010000005.1"/>
</dbReference>
<dbReference type="Proteomes" id="UP001422759">
    <property type="component" value="Unassembled WGS sequence"/>
</dbReference>
<evidence type="ECO:0000256" key="1">
    <source>
        <dbReference type="ARBA" id="ARBA00004141"/>
    </source>
</evidence>
<keyword evidence="15" id="KW-1185">Reference proteome</keyword>
<dbReference type="Gene3D" id="3.10.580.10">
    <property type="entry name" value="CBS-domain"/>
    <property type="match status" value="1"/>
</dbReference>
<comment type="subcellular location">
    <subcellularLocation>
        <location evidence="1">Membrane</location>
        <topology evidence="1">Multi-pass membrane protein</topology>
    </subcellularLocation>
</comment>
<dbReference type="EMBL" id="BAAANT010000005">
    <property type="protein sequence ID" value="GAA2135391.1"/>
    <property type="molecule type" value="Genomic_DNA"/>
</dbReference>
<dbReference type="SUPFAM" id="SSF81340">
    <property type="entry name" value="Clc chloride channel"/>
    <property type="match status" value="1"/>
</dbReference>
<accession>A0ABN2Z1M6</accession>
<evidence type="ECO:0000313" key="15">
    <source>
        <dbReference type="Proteomes" id="UP001422759"/>
    </source>
</evidence>
<feature type="transmembrane region" description="Helical" evidence="12">
    <location>
        <begin position="315"/>
        <end position="336"/>
    </location>
</feature>